<dbReference type="AlphaFoldDB" id="A0A1E3BMD4"/>
<dbReference type="PANTHER" id="PTHR43757:SF2">
    <property type="entry name" value="AMINOMETHYLTRANSFERASE, MITOCHONDRIAL"/>
    <property type="match status" value="1"/>
</dbReference>
<evidence type="ECO:0000256" key="8">
    <source>
        <dbReference type="RuleBase" id="RU003981"/>
    </source>
</evidence>
<dbReference type="GO" id="GO:0005739">
    <property type="term" value="C:mitochondrion"/>
    <property type="evidence" value="ECO:0007669"/>
    <property type="project" value="UniProtKB-SubCell"/>
</dbReference>
<comment type="similarity">
    <text evidence="1 8">Belongs to the GcvT family.</text>
</comment>
<dbReference type="GO" id="GO:0008483">
    <property type="term" value="F:transaminase activity"/>
    <property type="evidence" value="ECO:0007669"/>
    <property type="project" value="UniProtKB-KW"/>
</dbReference>
<dbReference type="SUPFAM" id="SSF103025">
    <property type="entry name" value="Folate-binding domain"/>
    <property type="match status" value="1"/>
</dbReference>
<comment type="catalytic activity">
    <reaction evidence="6 8">
        <text>N(6)-[(R)-S(8)-aminomethyldihydrolipoyl]-L-lysyl-[protein] + (6S)-5,6,7,8-tetrahydrofolate = N(6)-[(R)-dihydrolipoyl]-L-lysyl-[protein] + (6R)-5,10-methylene-5,6,7,8-tetrahydrofolate + NH4(+)</text>
        <dbReference type="Rhea" id="RHEA:16945"/>
        <dbReference type="Rhea" id="RHEA-COMP:10475"/>
        <dbReference type="Rhea" id="RHEA-COMP:10492"/>
        <dbReference type="ChEBI" id="CHEBI:15636"/>
        <dbReference type="ChEBI" id="CHEBI:28938"/>
        <dbReference type="ChEBI" id="CHEBI:57453"/>
        <dbReference type="ChEBI" id="CHEBI:83100"/>
        <dbReference type="ChEBI" id="CHEBI:83143"/>
        <dbReference type="EC" id="2.1.2.10"/>
    </reaction>
</comment>
<keyword evidence="4 8" id="KW-0808">Transferase</keyword>
<dbReference type="Gene3D" id="3.30.70.1400">
    <property type="entry name" value="Aminomethyltransferase beta-barrel domains"/>
    <property type="match status" value="1"/>
</dbReference>
<gene>
    <name evidence="11" type="ORF">SI65_02795</name>
</gene>
<organism evidence="11 12">
    <name type="scientific">Aspergillus cristatus</name>
    <name type="common">Chinese Fuzhuan brick tea-fermentation fungus</name>
    <name type="synonym">Eurotium cristatum</name>
    <dbReference type="NCBI Taxonomy" id="573508"/>
    <lineage>
        <taxon>Eukaryota</taxon>
        <taxon>Fungi</taxon>
        <taxon>Dikarya</taxon>
        <taxon>Ascomycota</taxon>
        <taxon>Pezizomycotina</taxon>
        <taxon>Eurotiomycetes</taxon>
        <taxon>Eurotiomycetidae</taxon>
        <taxon>Eurotiales</taxon>
        <taxon>Aspergillaceae</taxon>
        <taxon>Aspergillus</taxon>
        <taxon>Aspergillus subgen. Aspergillus</taxon>
    </lineage>
</organism>
<evidence type="ECO:0000256" key="5">
    <source>
        <dbReference type="ARBA" id="ARBA00031395"/>
    </source>
</evidence>
<dbReference type="Proteomes" id="UP000094569">
    <property type="component" value="Unassembled WGS sequence"/>
</dbReference>
<dbReference type="GO" id="GO:0005960">
    <property type="term" value="C:glycine cleavage complex"/>
    <property type="evidence" value="ECO:0007669"/>
    <property type="project" value="InterPro"/>
</dbReference>
<dbReference type="InterPro" id="IPR027266">
    <property type="entry name" value="TrmE/GcvT-like"/>
</dbReference>
<reference evidence="11 12" key="1">
    <citation type="journal article" date="2016" name="BMC Genomics">
        <title>Comparative genomic and transcriptomic analyses of the Fuzhuan brick tea-fermentation fungus Aspergillus cristatus.</title>
        <authorList>
            <person name="Ge Y."/>
            <person name="Wang Y."/>
            <person name="Liu Y."/>
            <person name="Tan Y."/>
            <person name="Ren X."/>
            <person name="Zhang X."/>
            <person name="Hyde K.D."/>
            <person name="Liu Y."/>
            <person name="Liu Z."/>
        </authorList>
    </citation>
    <scope>NUCLEOTIDE SEQUENCE [LARGE SCALE GENOMIC DNA]</scope>
    <source>
        <strain evidence="11 12">GZAAS20.1005</strain>
    </source>
</reference>
<keyword evidence="3 8" id="KW-0032">Aminotransferase</keyword>
<dbReference type="GO" id="GO:0006546">
    <property type="term" value="P:glycine catabolic process"/>
    <property type="evidence" value="ECO:0007669"/>
    <property type="project" value="InterPro"/>
</dbReference>
<dbReference type="Gene3D" id="2.40.30.110">
    <property type="entry name" value="Aminomethyltransferase beta-barrel domains"/>
    <property type="match status" value="1"/>
</dbReference>
<dbReference type="InterPro" id="IPR006223">
    <property type="entry name" value="GcvT"/>
</dbReference>
<feature type="domain" description="GCVT N-terminal" evidence="9">
    <location>
        <begin position="71"/>
        <end position="347"/>
    </location>
</feature>
<dbReference type="InterPro" id="IPR013977">
    <property type="entry name" value="GcvT_C"/>
</dbReference>
<feature type="domain" description="Aminomethyltransferase C-terminal" evidence="10">
    <location>
        <begin position="378"/>
        <end position="459"/>
    </location>
</feature>
<accession>A0A1E3BMD4</accession>
<comment type="function">
    <text evidence="8">The glycine cleavage system catalyzes the degradation of glycine.</text>
</comment>
<dbReference type="Gene3D" id="4.10.1250.10">
    <property type="entry name" value="Aminomethyltransferase fragment"/>
    <property type="match status" value="1"/>
</dbReference>
<dbReference type="VEuPathDB" id="FungiDB:SI65_02795"/>
<comment type="subcellular location">
    <subcellularLocation>
        <location evidence="8">Mitochondrion</location>
    </subcellularLocation>
</comment>
<comment type="caution">
    <text evidence="11">The sequence shown here is derived from an EMBL/GenBank/DDBJ whole genome shotgun (WGS) entry which is preliminary data.</text>
</comment>
<dbReference type="PIRSF" id="PIRSF006487">
    <property type="entry name" value="GcvT"/>
    <property type="match status" value="1"/>
</dbReference>
<protein>
    <recommendedName>
        <fullName evidence="2 8">Aminomethyltransferase</fullName>
        <ecNumber evidence="2 8">2.1.2.10</ecNumber>
    </recommendedName>
    <alternativeName>
        <fullName evidence="5 8">Glycine cleavage system T protein</fullName>
    </alternativeName>
</protein>
<evidence type="ECO:0000256" key="4">
    <source>
        <dbReference type="ARBA" id="ARBA00022679"/>
    </source>
</evidence>
<dbReference type="Pfam" id="PF08669">
    <property type="entry name" value="GCV_T_C"/>
    <property type="match status" value="1"/>
</dbReference>
<evidence type="ECO:0000256" key="2">
    <source>
        <dbReference type="ARBA" id="ARBA00012616"/>
    </source>
</evidence>
<evidence type="ECO:0000313" key="11">
    <source>
        <dbReference type="EMBL" id="ODM21951.1"/>
    </source>
</evidence>
<keyword evidence="12" id="KW-1185">Reference proteome</keyword>
<dbReference type="Gene3D" id="3.30.1360.120">
    <property type="entry name" value="Probable tRNA modification gtpase trme, domain 1"/>
    <property type="match status" value="1"/>
</dbReference>
<proteinExistence type="inferred from homology"/>
<evidence type="ECO:0000256" key="3">
    <source>
        <dbReference type="ARBA" id="ARBA00022576"/>
    </source>
</evidence>
<dbReference type="InterPro" id="IPR006222">
    <property type="entry name" value="GCVT_N"/>
</dbReference>
<dbReference type="Pfam" id="PF01571">
    <property type="entry name" value="GCV_T"/>
    <property type="match status" value="1"/>
</dbReference>
<name>A0A1E3BMD4_ASPCR</name>
<keyword evidence="8" id="KW-0496">Mitochondrion</keyword>
<feature type="binding site" evidence="7">
    <location>
        <position position="280"/>
    </location>
    <ligand>
        <name>substrate</name>
    </ligand>
</feature>
<evidence type="ECO:0000313" key="12">
    <source>
        <dbReference type="Proteomes" id="UP000094569"/>
    </source>
</evidence>
<dbReference type="GO" id="GO:0004047">
    <property type="term" value="F:aminomethyltransferase activity"/>
    <property type="evidence" value="ECO:0007669"/>
    <property type="project" value="UniProtKB-EC"/>
</dbReference>
<sequence length="466" mass="49993">MSTLQPLRRGISLLGARSLTSQAAPVVSNGSRQALRLRSAATRRPVASCGPALPQLQARFASSEAARKTQLYDLHVARGARMVPFAGFSMPLQYSDLSHLESHNWTREKASLFDVSHMVQHRLSGPGAMDLLMKVTPSSLDKLRANQSTLSCLLEDGTGGIIDDCVITRQGEDSFYFVTNAGRRQEDLAFLQTEIDAYRSTNGADSIKWEIIDNALVALQGPLAASVLQPLIHGSGPEADLTTLGFGNSRTLYLTLPDGSHTAEPLLISRTGYTGEDGFEISIPTTIPTLPQQVVDLLLANPDQVRLAGLAARDSLRLEAGMCLYGSDITTAQTPPAASLGWVVSKDRRDPATGNTNFNGSSVILPQIASPAKTLSQRRVGFTVEKGSPAREGAIIVDLNDESRTQIGVITSGLPSPSLGGTNIAMGYVKQGMNKKGTEVGVLVRNKVRKATVVGMPWVETKFYRP</sequence>
<dbReference type="InterPro" id="IPR029043">
    <property type="entry name" value="GcvT/YgfZ_C"/>
</dbReference>
<dbReference type="PANTHER" id="PTHR43757">
    <property type="entry name" value="AMINOMETHYLTRANSFERASE"/>
    <property type="match status" value="1"/>
</dbReference>
<dbReference type="InterPro" id="IPR028896">
    <property type="entry name" value="GcvT/YgfZ/DmdA"/>
</dbReference>
<dbReference type="EC" id="2.1.2.10" evidence="2 8"/>
<dbReference type="FunFam" id="2.40.30.110:FF:000002">
    <property type="entry name" value="Aminomethyltransferase"/>
    <property type="match status" value="1"/>
</dbReference>
<evidence type="ECO:0000256" key="1">
    <source>
        <dbReference type="ARBA" id="ARBA00008609"/>
    </source>
</evidence>
<dbReference type="OrthoDB" id="10263536at2759"/>
<keyword evidence="8" id="KW-0809">Transit peptide</keyword>
<dbReference type="FunFam" id="3.30.70.1400:FF:000001">
    <property type="entry name" value="Aminomethyltransferase"/>
    <property type="match status" value="1"/>
</dbReference>
<evidence type="ECO:0000259" key="10">
    <source>
        <dbReference type="Pfam" id="PF08669"/>
    </source>
</evidence>
<evidence type="ECO:0000259" key="9">
    <source>
        <dbReference type="Pfam" id="PF01571"/>
    </source>
</evidence>
<evidence type="ECO:0000256" key="6">
    <source>
        <dbReference type="ARBA" id="ARBA00047665"/>
    </source>
</evidence>
<dbReference type="SUPFAM" id="SSF101790">
    <property type="entry name" value="Aminomethyltransferase beta-barrel domain"/>
    <property type="match status" value="1"/>
</dbReference>
<evidence type="ECO:0000256" key="7">
    <source>
        <dbReference type="PIRSR" id="PIRSR006487-1"/>
    </source>
</evidence>
<dbReference type="EMBL" id="JXNT01000002">
    <property type="protein sequence ID" value="ODM21951.1"/>
    <property type="molecule type" value="Genomic_DNA"/>
</dbReference>
<dbReference type="NCBIfam" id="TIGR00528">
    <property type="entry name" value="gcvT"/>
    <property type="match status" value="1"/>
</dbReference>
<dbReference type="STRING" id="573508.A0A1E3BMD4"/>
<comment type="subunit">
    <text evidence="8">The glycine cleavage system is composed of four proteins: P, T, L and H.</text>
</comment>